<feature type="region of interest" description="Disordered" evidence="1">
    <location>
        <begin position="807"/>
        <end position="827"/>
    </location>
</feature>
<evidence type="ECO:0000259" key="3">
    <source>
        <dbReference type="Pfam" id="PF14309"/>
    </source>
</evidence>
<feature type="region of interest" description="Disordered" evidence="1">
    <location>
        <begin position="190"/>
        <end position="209"/>
    </location>
</feature>
<dbReference type="EMBL" id="OZ034822">
    <property type="protein sequence ID" value="CAL1411965.1"/>
    <property type="molecule type" value="Genomic_DNA"/>
</dbReference>
<feature type="domain" description="DUF4378" evidence="3">
    <location>
        <begin position="791"/>
        <end position="971"/>
    </location>
</feature>
<dbReference type="PANTHER" id="PTHR46634">
    <property type="entry name" value="M REDUCTASE II SUBUNIT GAMMA, PUTATIVE (DUF3741)-RELATED"/>
    <property type="match status" value="1"/>
</dbReference>
<dbReference type="Pfam" id="PF14309">
    <property type="entry name" value="DUF4378"/>
    <property type="match status" value="1"/>
</dbReference>
<evidence type="ECO:0000259" key="2">
    <source>
        <dbReference type="Pfam" id="PF12552"/>
    </source>
</evidence>
<dbReference type="InterPro" id="IPR032795">
    <property type="entry name" value="DUF3741-assoc"/>
</dbReference>
<proteinExistence type="predicted"/>
<feature type="compositionally biased region" description="Polar residues" evidence="1">
    <location>
        <begin position="310"/>
        <end position="324"/>
    </location>
</feature>
<feature type="compositionally biased region" description="Basic and acidic residues" evidence="1">
    <location>
        <begin position="430"/>
        <end position="441"/>
    </location>
</feature>
<dbReference type="Pfam" id="PF12552">
    <property type="entry name" value="DUF3741"/>
    <property type="match status" value="1"/>
</dbReference>
<organism evidence="5 6">
    <name type="scientific">Linum trigynum</name>
    <dbReference type="NCBI Taxonomy" id="586398"/>
    <lineage>
        <taxon>Eukaryota</taxon>
        <taxon>Viridiplantae</taxon>
        <taxon>Streptophyta</taxon>
        <taxon>Embryophyta</taxon>
        <taxon>Tracheophyta</taxon>
        <taxon>Spermatophyta</taxon>
        <taxon>Magnoliopsida</taxon>
        <taxon>eudicotyledons</taxon>
        <taxon>Gunneridae</taxon>
        <taxon>Pentapetalae</taxon>
        <taxon>rosids</taxon>
        <taxon>fabids</taxon>
        <taxon>Malpighiales</taxon>
        <taxon>Linaceae</taxon>
        <taxon>Linum</taxon>
    </lineage>
</organism>
<name>A0AAV2GRC8_9ROSI</name>
<dbReference type="AlphaFoldDB" id="A0AAV2GRC8"/>
<keyword evidence="6" id="KW-1185">Reference proteome</keyword>
<feature type="region of interest" description="Disordered" evidence="1">
    <location>
        <begin position="422"/>
        <end position="447"/>
    </location>
</feature>
<dbReference type="InterPro" id="IPR025486">
    <property type="entry name" value="DUF4378"/>
</dbReference>
<sequence length="980" mass="107770">MNRVQNTKSQSLEKHFPGCLGRMVNLFDIANSVNGNRLLINKPHNGSPLARSQSDVVRMMGAPFGDQIEDKMIVSEFERCSSNKKASGTPMKTLIAQELSREVEGKQKPPNLVAKLMGLDALPHQQPGSGAQRNHTKGFSSRSLSHSGILLECQASDQNFTDKEMHCAVHRFPEQNDSKDTTYALWQQSLTKKLRGGSPQKRRPDGDLNDRKMALIRQKFMELKLLATDEKGRRSKEFQEALDILSSSRDLLLKFFQEPNSLFSQHIYDMLAVRPPPETKRITVLRPSSKVADCDKIAGLEKKGNKKTTEPAQMNQATAAWDSNNSGCSPTFSNDEYSCTQPTRIVVLKPSPSRTYDIKAVISPPSPTLMGEELNGEAEDHVSQESRDVASEITMQMCGNLMGHRQDETLLSSDVFSNGYTGDDSSFNKSEIEDPTEHLSDSEVASPTSRHSWDYVNRFGSPYSSSSFSRASCSPESSVCREAKKRLSERWAMMTSNMSLQQQDNVRRSSSTLGEMLALSDPKKPVVCKEEPENNEQELEASTSSLACNQTREDDGDQSPGILLRSKSLPVSSSIYGVRLNVEISNSEAVKAEVPKELTKTKRMKSSLKGKVSSLFFSKNKKPKDSNSASQSVTADVPLPRPGETGSYRSSCIDKNGTEECCSPNLDGSCESLKQGVAFHEGVLTVAKPEIAGSMRENQDQPSPISVLEAPFDEDELNIGELCASIKLDRRGPELLSKSNLIDKSPPIARTLSWDDSSCTDTIASTSSSSSLSSYSLKRLSAEEEERDLLSFMDTLLSVAGLGGHSQMEMEDSNFPRRHSQQNPLDPSLRDKLASQTDKEVAVVHEATRRQIRSSRKLLFDCLNLALSDVIIITTSNGPDSSSKVAWRGCRGGPTTAKVEPPPAMEAVEHVLGRLREWVRREKEGDGGAIVVESVMRKEVAGKGWMDGLAAEVESVGKEIQGKLLEELVEEAVVDLTTAG</sequence>
<feature type="compositionally biased region" description="Basic and acidic residues" evidence="1">
    <location>
        <begin position="521"/>
        <end position="532"/>
    </location>
</feature>
<gene>
    <name evidence="5" type="ORF">LTRI10_LOCUS51290</name>
</gene>
<feature type="domain" description="DUF3741" evidence="2">
    <location>
        <begin position="217"/>
        <end position="261"/>
    </location>
</feature>
<accession>A0AAV2GRC8</accession>
<evidence type="ECO:0000256" key="1">
    <source>
        <dbReference type="SAM" id="MobiDB-lite"/>
    </source>
</evidence>
<protein>
    <submittedName>
        <fullName evidence="5">Uncharacterized protein</fullName>
    </submittedName>
</protein>
<feature type="region of interest" description="Disordered" evidence="1">
    <location>
        <begin position="619"/>
        <end position="650"/>
    </location>
</feature>
<evidence type="ECO:0000313" key="5">
    <source>
        <dbReference type="EMBL" id="CAL1411965.1"/>
    </source>
</evidence>
<feature type="compositionally biased region" description="Polar residues" evidence="1">
    <location>
        <begin position="541"/>
        <end position="550"/>
    </location>
</feature>
<dbReference type="Proteomes" id="UP001497516">
    <property type="component" value="Chromosome 9"/>
</dbReference>
<dbReference type="PANTHER" id="PTHR46634:SF3">
    <property type="entry name" value="M REDUCTASE II SUBUNIT GAMMA, PUTATIVE (DUF3741)-RELATED"/>
    <property type="match status" value="1"/>
</dbReference>
<evidence type="ECO:0000259" key="4">
    <source>
        <dbReference type="Pfam" id="PF14383"/>
    </source>
</evidence>
<feature type="region of interest" description="Disordered" evidence="1">
    <location>
        <begin position="304"/>
        <end position="324"/>
    </location>
</feature>
<feature type="region of interest" description="Disordered" evidence="1">
    <location>
        <begin position="519"/>
        <end position="563"/>
    </location>
</feature>
<evidence type="ECO:0000313" key="6">
    <source>
        <dbReference type="Proteomes" id="UP001497516"/>
    </source>
</evidence>
<dbReference type="InterPro" id="IPR022212">
    <property type="entry name" value="DUF3741"/>
</dbReference>
<dbReference type="Pfam" id="PF14383">
    <property type="entry name" value="VARLMGL"/>
    <property type="match status" value="1"/>
</dbReference>
<reference evidence="5 6" key="1">
    <citation type="submission" date="2024-04" db="EMBL/GenBank/DDBJ databases">
        <authorList>
            <person name="Fracassetti M."/>
        </authorList>
    </citation>
    <scope>NUCLEOTIDE SEQUENCE [LARGE SCALE GENOMIC DNA]</scope>
</reference>
<feature type="domain" description="DUF3741" evidence="4">
    <location>
        <begin position="106"/>
        <end position="126"/>
    </location>
</feature>